<evidence type="ECO:0000313" key="2">
    <source>
        <dbReference type="EMBL" id="GCD96193.1"/>
    </source>
</evidence>
<evidence type="ECO:0000313" key="3">
    <source>
        <dbReference type="Proteomes" id="UP000286931"/>
    </source>
</evidence>
<accession>A0A401YNK6</accession>
<organism evidence="2 3">
    <name type="scientific">Embleya hyalina</name>
    <dbReference type="NCBI Taxonomy" id="516124"/>
    <lineage>
        <taxon>Bacteria</taxon>
        <taxon>Bacillati</taxon>
        <taxon>Actinomycetota</taxon>
        <taxon>Actinomycetes</taxon>
        <taxon>Kitasatosporales</taxon>
        <taxon>Streptomycetaceae</taxon>
        <taxon>Embleya</taxon>
    </lineage>
</organism>
<comment type="caution">
    <text evidence="2">The sequence shown here is derived from an EMBL/GenBank/DDBJ whole genome shotgun (WGS) entry which is preliminary data.</text>
</comment>
<protein>
    <submittedName>
        <fullName evidence="2">Uncharacterized protein</fullName>
    </submittedName>
</protein>
<reference evidence="2 3" key="1">
    <citation type="submission" date="2018-12" db="EMBL/GenBank/DDBJ databases">
        <title>Draft genome sequence of Embleya hyalina NBRC 13850T.</title>
        <authorList>
            <person name="Komaki H."/>
            <person name="Hosoyama A."/>
            <person name="Kimura A."/>
            <person name="Ichikawa N."/>
            <person name="Tamura T."/>
        </authorList>
    </citation>
    <scope>NUCLEOTIDE SEQUENCE [LARGE SCALE GENOMIC DNA]</scope>
    <source>
        <strain evidence="2 3">NBRC 13850</strain>
    </source>
</reference>
<sequence length="309" mass="33856">MKRPAVRHGCSGSGPFADASGALVHWCRALPRVPQRPGGDDVAPAPQGWLTQVWSRTRSVRVAGGDETVIARVDDGDVLADFRRLTSEGNAVGKCRCVPTPVLMLHARDGELLASAGLHHTDRVAWTHHPFERDLRIGDPLGLGLLLAGHGWRFGVTQFVAPLTLELGLETEPEWQRIHDTRQLAAWRTPRSLVPALTTLSPDETTALPPARIEELRERLASEHPDPTQRAITLLTWLGGIHGLLNADLHNGAVRRSQALARRPPPDRRRAHPAPTDRHHPHPGPAAVGAASARLHRPRRVHRVRGTGR</sequence>
<dbReference type="EMBL" id="BIFH01000019">
    <property type="protein sequence ID" value="GCD96193.1"/>
    <property type="molecule type" value="Genomic_DNA"/>
</dbReference>
<gene>
    <name evidence="2" type="ORF">EHYA_03877</name>
</gene>
<dbReference type="AlphaFoldDB" id="A0A401YNK6"/>
<name>A0A401YNK6_9ACTN</name>
<feature type="region of interest" description="Disordered" evidence="1">
    <location>
        <begin position="258"/>
        <end position="309"/>
    </location>
</feature>
<evidence type="ECO:0000256" key="1">
    <source>
        <dbReference type="SAM" id="MobiDB-lite"/>
    </source>
</evidence>
<dbReference type="Proteomes" id="UP000286931">
    <property type="component" value="Unassembled WGS sequence"/>
</dbReference>
<keyword evidence="3" id="KW-1185">Reference proteome</keyword>
<proteinExistence type="predicted"/>
<feature type="compositionally biased region" description="Basic residues" evidence="1">
    <location>
        <begin position="294"/>
        <end position="309"/>
    </location>
</feature>